<name>A0A068WET4_ECHGR</name>
<feature type="region of interest" description="Disordered" evidence="1">
    <location>
        <begin position="1"/>
        <end position="27"/>
    </location>
</feature>
<proteinExistence type="predicted"/>
<reference evidence="2 3" key="1">
    <citation type="journal article" date="2013" name="Nature">
        <title>The genomes of four tapeworm species reveal adaptations to parasitism.</title>
        <authorList>
            <person name="Tsai I.J."/>
            <person name="Zarowiecki M."/>
            <person name="Holroyd N."/>
            <person name="Garciarrubio A."/>
            <person name="Sanchez-Flores A."/>
            <person name="Brooks K.L."/>
            <person name="Tracey A."/>
            <person name="Bobes R.J."/>
            <person name="Fragoso G."/>
            <person name="Sciutto E."/>
            <person name="Aslett M."/>
            <person name="Beasley H."/>
            <person name="Bennett H.M."/>
            <person name="Cai J."/>
            <person name="Camicia F."/>
            <person name="Clark R."/>
            <person name="Cucher M."/>
            <person name="De Silva N."/>
            <person name="Day T.A."/>
            <person name="Deplazes P."/>
            <person name="Estrada K."/>
            <person name="Fernandez C."/>
            <person name="Holland P.W."/>
            <person name="Hou J."/>
            <person name="Hu S."/>
            <person name="Huckvale T."/>
            <person name="Hung S.S."/>
            <person name="Kamenetzky L."/>
            <person name="Keane J.A."/>
            <person name="Kiss F."/>
            <person name="Koziol U."/>
            <person name="Lambert O."/>
            <person name="Liu K."/>
            <person name="Luo X."/>
            <person name="Luo Y."/>
            <person name="Macchiaroli N."/>
            <person name="Nichol S."/>
            <person name="Paps J."/>
            <person name="Parkinson J."/>
            <person name="Pouchkina-Stantcheva N."/>
            <person name="Riddiford N."/>
            <person name="Rosenzvit M."/>
            <person name="Salinas G."/>
            <person name="Wasmuth J.D."/>
            <person name="Zamanian M."/>
            <person name="Zheng Y."/>
            <person name="Cai X."/>
            <person name="Soberon X."/>
            <person name="Olson P.D."/>
            <person name="Laclette J.P."/>
            <person name="Brehm K."/>
            <person name="Berriman M."/>
            <person name="Garciarrubio A."/>
            <person name="Bobes R.J."/>
            <person name="Fragoso G."/>
            <person name="Sanchez-Flores A."/>
            <person name="Estrada K."/>
            <person name="Cevallos M.A."/>
            <person name="Morett E."/>
            <person name="Gonzalez V."/>
            <person name="Portillo T."/>
            <person name="Ochoa-Leyva A."/>
            <person name="Jose M.V."/>
            <person name="Sciutto E."/>
            <person name="Landa A."/>
            <person name="Jimenez L."/>
            <person name="Valdes V."/>
            <person name="Carrero J.C."/>
            <person name="Larralde C."/>
            <person name="Morales-Montor J."/>
            <person name="Limon-Lason J."/>
            <person name="Soberon X."/>
            <person name="Laclette J.P."/>
        </authorList>
    </citation>
    <scope>NUCLEOTIDE SEQUENCE [LARGE SCALE GENOMIC DNA]</scope>
</reference>
<protein>
    <submittedName>
        <fullName evidence="2 4">Uncharacterized protein</fullName>
    </submittedName>
</protein>
<dbReference type="AlphaFoldDB" id="A0A068WET4"/>
<dbReference type="EMBL" id="LK028578">
    <property type="protein sequence ID" value="CDS18609.1"/>
    <property type="molecule type" value="Genomic_DNA"/>
</dbReference>
<reference evidence="2" key="2">
    <citation type="submission" date="2014-06" db="EMBL/GenBank/DDBJ databases">
        <authorList>
            <person name="Aslett M."/>
        </authorList>
    </citation>
    <scope>NUCLEOTIDE SEQUENCE</scope>
</reference>
<evidence type="ECO:0000256" key="1">
    <source>
        <dbReference type="SAM" id="MobiDB-lite"/>
    </source>
</evidence>
<sequence>MVKSTCHTFADPDSSDQGCGTAGTAGR</sequence>
<evidence type="ECO:0000313" key="4">
    <source>
        <dbReference type="WBParaSite" id="EgrG_000640200"/>
    </source>
</evidence>
<evidence type="ECO:0000313" key="2">
    <source>
        <dbReference type="EMBL" id="CDS18609.1"/>
    </source>
</evidence>
<dbReference type="WBParaSite" id="EgrG_000640200">
    <property type="protein sequence ID" value="EgrG_000640200"/>
    <property type="gene ID" value="EgrG_000640200"/>
</dbReference>
<reference evidence="4" key="3">
    <citation type="submission" date="2020-10" db="UniProtKB">
        <authorList>
            <consortium name="WormBaseParasite"/>
        </authorList>
    </citation>
    <scope>IDENTIFICATION</scope>
</reference>
<organism evidence="2">
    <name type="scientific">Echinococcus granulosus</name>
    <name type="common">Hydatid tapeworm</name>
    <dbReference type="NCBI Taxonomy" id="6210"/>
    <lineage>
        <taxon>Eukaryota</taxon>
        <taxon>Metazoa</taxon>
        <taxon>Spiralia</taxon>
        <taxon>Lophotrochozoa</taxon>
        <taxon>Platyhelminthes</taxon>
        <taxon>Cestoda</taxon>
        <taxon>Eucestoda</taxon>
        <taxon>Cyclophyllidea</taxon>
        <taxon>Taeniidae</taxon>
        <taxon>Echinococcus</taxon>
        <taxon>Echinococcus granulosus group</taxon>
    </lineage>
</organism>
<dbReference type="Proteomes" id="UP000492820">
    <property type="component" value="Unassembled WGS sequence"/>
</dbReference>
<gene>
    <name evidence="2" type="ORF">EgrG_000640200</name>
</gene>
<evidence type="ECO:0000313" key="3">
    <source>
        <dbReference type="Proteomes" id="UP000492820"/>
    </source>
</evidence>
<accession>A0A068WET4</accession>